<dbReference type="EMBL" id="JBAWKC010000005">
    <property type="protein sequence ID" value="MFH6769922.1"/>
    <property type="molecule type" value="Genomic_DNA"/>
</dbReference>
<evidence type="ECO:0000259" key="11">
    <source>
        <dbReference type="PROSITE" id="PS51163"/>
    </source>
</evidence>
<evidence type="ECO:0000313" key="12">
    <source>
        <dbReference type="EMBL" id="MFH6769922.1"/>
    </source>
</evidence>
<evidence type="ECO:0000256" key="5">
    <source>
        <dbReference type="ARBA" id="ARBA00022771"/>
    </source>
</evidence>
<evidence type="ECO:0000256" key="6">
    <source>
        <dbReference type="ARBA" id="ARBA00022833"/>
    </source>
</evidence>
<dbReference type="Pfam" id="PF22521">
    <property type="entry name" value="HypF_C_2"/>
    <property type="match status" value="1"/>
</dbReference>
<keyword evidence="6" id="KW-0862">Zinc</keyword>
<dbReference type="Pfam" id="PF07503">
    <property type="entry name" value="zf-HYPF"/>
    <property type="match status" value="2"/>
</dbReference>
<dbReference type="SUPFAM" id="SSF55821">
    <property type="entry name" value="YrdC/RibB"/>
    <property type="match status" value="1"/>
</dbReference>
<evidence type="ECO:0000256" key="4">
    <source>
        <dbReference type="ARBA" id="ARBA00022723"/>
    </source>
</evidence>
<dbReference type="PROSITE" id="PS51160">
    <property type="entry name" value="ACYLPHOSPHATASE_3"/>
    <property type="match status" value="1"/>
</dbReference>
<name>A0ABW7MW49_9FLAO</name>
<reference evidence="12 13" key="1">
    <citation type="submission" date="2024-02" db="EMBL/GenBank/DDBJ databases">
        <title>A Gaetbulibacter species isolated from tidal flats and genomic insights of their niches.</title>
        <authorList>
            <person name="Ye Y."/>
        </authorList>
    </citation>
    <scope>NUCLEOTIDE SEQUENCE [LARGE SCALE GENOMIC DNA]</scope>
    <source>
        <strain evidence="12 13">KEM-8</strain>
    </source>
</reference>
<evidence type="ECO:0000256" key="9">
    <source>
        <dbReference type="PROSITE-ProRule" id="PRU00520"/>
    </source>
</evidence>
<keyword evidence="5" id="KW-0863">Zinc-finger</keyword>
<comment type="similarity">
    <text evidence="2 8">Belongs to the carbamoyltransferase HypF family.</text>
</comment>
<comment type="caution">
    <text evidence="12">The sequence shown here is derived from an EMBL/GenBank/DDBJ whole genome shotgun (WGS) entry which is preliminary data.</text>
</comment>
<keyword evidence="13" id="KW-1185">Reference proteome</keyword>
<dbReference type="EC" id="6.2.-.-" evidence="8"/>
<proteinExistence type="inferred from homology"/>
<dbReference type="NCBIfam" id="TIGR00143">
    <property type="entry name" value="hypF"/>
    <property type="match status" value="1"/>
</dbReference>
<dbReference type="PANTHER" id="PTHR42959">
    <property type="entry name" value="CARBAMOYLTRANSFERASE"/>
    <property type="match status" value="1"/>
</dbReference>
<keyword evidence="4" id="KW-0479">Metal-binding</keyword>
<feature type="active site" evidence="9">
    <location>
        <position position="37"/>
    </location>
</feature>
<keyword evidence="9" id="KW-0378">Hydrolase</keyword>
<evidence type="ECO:0000313" key="13">
    <source>
        <dbReference type="Proteomes" id="UP001610104"/>
    </source>
</evidence>
<dbReference type="InterPro" id="IPR004421">
    <property type="entry name" value="Carbamoyltransferase_HypF"/>
</dbReference>
<protein>
    <recommendedName>
        <fullName evidence="8">Carbamoyltransferase</fullName>
        <ecNumber evidence="8">6.2.-.-</ecNumber>
    </recommendedName>
</protein>
<dbReference type="InterPro" id="IPR011125">
    <property type="entry name" value="Znf_HypF"/>
</dbReference>
<comment type="catalytic activity">
    <reaction evidence="9">
        <text>an acyl phosphate + H2O = a carboxylate + phosphate + H(+)</text>
        <dbReference type="Rhea" id="RHEA:14965"/>
        <dbReference type="ChEBI" id="CHEBI:15377"/>
        <dbReference type="ChEBI" id="CHEBI:15378"/>
        <dbReference type="ChEBI" id="CHEBI:29067"/>
        <dbReference type="ChEBI" id="CHEBI:43474"/>
        <dbReference type="ChEBI" id="CHEBI:59918"/>
        <dbReference type="EC" id="3.6.1.7"/>
    </reaction>
</comment>
<dbReference type="Pfam" id="PF01300">
    <property type="entry name" value="Sua5_yciO_yrdC"/>
    <property type="match status" value="1"/>
</dbReference>
<dbReference type="InterPro" id="IPR051060">
    <property type="entry name" value="Carbamoyltrans_HypF-like"/>
</dbReference>
<evidence type="ECO:0000256" key="3">
    <source>
        <dbReference type="ARBA" id="ARBA00022598"/>
    </source>
</evidence>
<dbReference type="InterPro" id="IPR001792">
    <property type="entry name" value="Acylphosphatase-like_dom"/>
</dbReference>
<gene>
    <name evidence="12" type="primary">hypF</name>
    <name evidence="12" type="ORF">V8G56_14310</name>
</gene>
<dbReference type="GO" id="GO:0016874">
    <property type="term" value="F:ligase activity"/>
    <property type="evidence" value="ECO:0007669"/>
    <property type="project" value="UniProtKB-KW"/>
</dbReference>
<dbReference type="InterPro" id="IPR041440">
    <property type="entry name" value="HypF_C"/>
</dbReference>
<dbReference type="PIRSF" id="PIRSF006256">
    <property type="entry name" value="CMPcnvr_hdrg_mat"/>
    <property type="match status" value="1"/>
</dbReference>
<dbReference type="InterPro" id="IPR036046">
    <property type="entry name" value="Acylphosphatase-like_dom_sf"/>
</dbReference>
<dbReference type="Gene3D" id="3.30.110.120">
    <property type="match status" value="1"/>
</dbReference>
<dbReference type="PROSITE" id="PS51163">
    <property type="entry name" value="YRDC"/>
    <property type="match status" value="1"/>
</dbReference>
<dbReference type="InterPro" id="IPR055128">
    <property type="entry name" value="HypF_C_2"/>
</dbReference>
<dbReference type="Gene3D" id="3.30.420.40">
    <property type="match status" value="1"/>
</dbReference>
<feature type="domain" description="Acylphosphatase-like" evidence="10">
    <location>
        <begin position="4"/>
        <end position="90"/>
    </location>
</feature>
<dbReference type="RefSeq" id="WP_395439144.1">
    <property type="nucleotide sequence ID" value="NZ_JBAWKC010000005.1"/>
</dbReference>
<dbReference type="Pfam" id="PF00708">
    <property type="entry name" value="Acylphosphatase"/>
    <property type="match status" value="1"/>
</dbReference>
<dbReference type="PANTHER" id="PTHR42959:SF1">
    <property type="entry name" value="CARBAMOYLTRANSFERASE HYPF"/>
    <property type="match status" value="1"/>
</dbReference>
<dbReference type="SUPFAM" id="SSF54975">
    <property type="entry name" value="Acylphosphatase/BLUF domain-like"/>
    <property type="match status" value="1"/>
</dbReference>
<dbReference type="Gene3D" id="3.30.420.360">
    <property type="match status" value="1"/>
</dbReference>
<comment type="catalytic activity">
    <reaction evidence="7">
        <text>C-terminal L-cysteinyl-[HypE protein] + carbamoyl phosphate + ATP + H2O = C-terminal S-carboxamide-L-cysteinyl-[HypE protein] + AMP + phosphate + diphosphate + H(+)</text>
        <dbReference type="Rhea" id="RHEA:55636"/>
        <dbReference type="Rhea" id="RHEA-COMP:14247"/>
        <dbReference type="Rhea" id="RHEA-COMP:14392"/>
        <dbReference type="ChEBI" id="CHEBI:15377"/>
        <dbReference type="ChEBI" id="CHEBI:15378"/>
        <dbReference type="ChEBI" id="CHEBI:30616"/>
        <dbReference type="ChEBI" id="CHEBI:33019"/>
        <dbReference type="ChEBI" id="CHEBI:43474"/>
        <dbReference type="ChEBI" id="CHEBI:58228"/>
        <dbReference type="ChEBI" id="CHEBI:76913"/>
        <dbReference type="ChEBI" id="CHEBI:139126"/>
        <dbReference type="ChEBI" id="CHEBI:456215"/>
    </reaction>
</comment>
<feature type="active site" evidence="9">
    <location>
        <position position="19"/>
    </location>
</feature>
<dbReference type="Proteomes" id="UP001610104">
    <property type="component" value="Unassembled WGS sequence"/>
</dbReference>
<evidence type="ECO:0000256" key="7">
    <source>
        <dbReference type="ARBA" id="ARBA00048220"/>
    </source>
</evidence>
<dbReference type="Gene3D" id="3.90.870.50">
    <property type="match status" value="1"/>
</dbReference>
<accession>A0ABW7MW49</accession>
<keyword evidence="3 12" id="KW-0436">Ligase</keyword>
<dbReference type="InterPro" id="IPR006070">
    <property type="entry name" value="Sua5-like_dom"/>
</dbReference>
<dbReference type="Pfam" id="PF17788">
    <property type="entry name" value="HypF_C"/>
    <property type="match status" value="1"/>
</dbReference>
<dbReference type="InterPro" id="IPR017945">
    <property type="entry name" value="DHBP_synth_RibB-like_a/b_dom"/>
</dbReference>
<evidence type="ECO:0000256" key="1">
    <source>
        <dbReference type="ARBA" id="ARBA00004711"/>
    </source>
</evidence>
<comment type="pathway">
    <text evidence="1">Protein modification; [NiFe] hydrogenase maturation.</text>
</comment>
<sequence length="755" mass="86277">MQKTYKILISGQVQGVGFRPYVYNLAKDFSLKGSVSNNENGVVIFVQGSDQSVKKFYDRLVHFPPPVAKIKERKITEIQSIFINDFNIVPSKKEGQLNLILTPDFAICDDCKEDIKDIDNRRFVYPFTTCVNCGPRWAITETFPFERNHTSMDEFPMCEACQKEYKNPANRRFHSQTNTCPTCGINLYLIDNLGQHIKVQKADLFYKVALLLEEGNIIAVKNTSGFLLCCNAENESAVQKLRHKKQRPNKPFAILYPSMRHLKRELVISPEQEESLKSVERPINIIDSISYNGKINLKAVAPGLSQLGVMLPYSGILELLSNQLKFPIVATSGNIHGSPIISDFDEAFLKLSHMADYFLNHHLKIVHPQDDSVVKLSKKNNSEIIFRRSRGYAPNLFNVSIKANKKIMALGAHLKSTVAYVPNSYVYLSQYIGNLDNFDVYQRFTHTALNFIEVFEQIPEVLLVDAHLGYQSTLYGQDLSVKLNIPLYKIQHHKAHFASVLEEHSLFDSKEPVLGVIWDGTGYGDDGHIWGGEFFEYHSNKILRISHFEYFDWLAGDKMSKEPRLSLVSLSSPEMKNLLENKFEVHELEIYQKLKLKNQLKTSSVGRLFDAVASLLGVCDLNTYEGEAAILLENHIHDYNINDCIIYASVLDNGMIPTTDLFHNLYLDFKKGNSKENIIINFFYTLASLVFQFAMKYHYKHIAFSGGVFQNTILIDMIKEIGEKEYKLYLNINLAPNDENISFGQIMYYLKCSDK</sequence>
<dbReference type="PROSITE" id="PS00150">
    <property type="entry name" value="ACYLPHOSPHATASE_1"/>
    <property type="match status" value="1"/>
</dbReference>
<feature type="domain" description="YrdC-like" evidence="11">
    <location>
        <begin position="202"/>
        <end position="391"/>
    </location>
</feature>
<evidence type="ECO:0000256" key="2">
    <source>
        <dbReference type="ARBA" id="ARBA00008097"/>
    </source>
</evidence>
<dbReference type="InterPro" id="IPR017968">
    <property type="entry name" value="Acylphosphatase_CS"/>
</dbReference>
<organism evidence="12 13">
    <name type="scientific">Gaetbulibacter aquiaggeris</name>
    <dbReference type="NCBI Taxonomy" id="1735373"/>
    <lineage>
        <taxon>Bacteria</taxon>
        <taxon>Pseudomonadati</taxon>
        <taxon>Bacteroidota</taxon>
        <taxon>Flavobacteriia</taxon>
        <taxon>Flavobacteriales</taxon>
        <taxon>Flavobacteriaceae</taxon>
        <taxon>Gaetbulibacter</taxon>
    </lineage>
</organism>
<evidence type="ECO:0000259" key="10">
    <source>
        <dbReference type="PROSITE" id="PS51160"/>
    </source>
</evidence>
<evidence type="ECO:0000256" key="8">
    <source>
        <dbReference type="PIRNR" id="PIRNR006256"/>
    </source>
</evidence>